<evidence type="ECO:0000313" key="8">
    <source>
        <dbReference type="EMBL" id="KAK6180432.1"/>
    </source>
</evidence>
<dbReference type="GO" id="GO:0009100">
    <property type="term" value="P:glycoprotein metabolic process"/>
    <property type="evidence" value="ECO:0007669"/>
    <property type="project" value="UniProtKB-ARBA"/>
</dbReference>
<proteinExistence type="predicted"/>
<comment type="subcellular location">
    <subcellularLocation>
        <location evidence="1">Membrane</location>
        <topology evidence="1">Single-pass membrane protein</topology>
    </subcellularLocation>
</comment>
<dbReference type="InterPro" id="IPR007074">
    <property type="entry name" value="LicD/FKTN/FKRP_NTP_transf"/>
</dbReference>
<organism evidence="8 9">
    <name type="scientific">Patella caerulea</name>
    <name type="common">Rayed Mediterranean limpet</name>
    <dbReference type="NCBI Taxonomy" id="87958"/>
    <lineage>
        <taxon>Eukaryota</taxon>
        <taxon>Metazoa</taxon>
        <taxon>Spiralia</taxon>
        <taxon>Lophotrochozoa</taxon>
        <taxon>Mollusca</taxon>
        <taxon>Gastropoda</taxon>
        <taxon>Patellogastropoda</taxon>
        <taxon>Patelloidea</taxon>
        <taxon>Patellidae</taxon>
        <taxon>Patella</taxon>
    </lineage>
</organism>
<accession>A0AAN8PN69</accession>
<gene>
    <name evidence="8" type="ORF">SNE40_012591</name>
</gene>
<feature type="transmembrane region" description="Helical" evidence="5">
    <location>
        <begin position="7"/>
        <end position="25"/>
    </location>
</feature>
<keyword evidence="9" id="KW-1185">Reference proteome</keyword>
<feature type="domain" description="LicD/FKTN/FKRP nucleotidyltransferase" evidence="6">
    <location>
        <begin position="277"/>
        <end position="326"/>
    </location>
</feature>
<protein>
    <recommendedName>
        <fullName evidence="10">Fukutin</fullName>
    </recommendedName>
</protein>
<keyword evidence="2 5" id="KW-0812">Transmembrane</keyword>
<dbReference type="AlphaFoldDB" id="A0AAN8PN69"/>
<evidence type="ECO:0000256" key="1">
    <source>
        <dbReference type="ARBA" id="ARBA00004167"/>
    </source>
</evidence>
<evidence type="ECO:0000259" key="6">
    <source>
        <dbReference type="Pfam" id="PF04991"/>
    </source>
</evidence>
<evidence type="ECO:0000313" key="9">
    <source>
        <dbReference type="Proteomes" id="UP001347796"/>
    </source>
</evidence>
<keyword evidence="3 5" id="KW-1133">Transmembrane helix</keyword>
<dbReference type="GO" id="GO:0016020">
    <property type="term" value="C:membrane"/>
    <property type="evidence" value="ECO:0007669"/>
    <property type="project" value="UniProtKB-SubCell"/>
</dbReference>
<dbReference type="Proteomes" id="UP001347796">
    <property type="component" value="Unassembled WGS sequence"/>
</dbReference>
<keyword evidence="4 5" id="KW-0472">Membrane</keyword>
<name>A0AAN8PN69_PATCE</name>
<evidence type="ECO:0000256" key="5">
    <source>
        <dbReference type="SAM" id="Phobius"/>
    </source>
</evidence>
<evidence type="ECO:0008006" key="10">
    <source>
        <dbReference type="Google" id="ProtNLM"/>
    </source>
</evidence>
<dbReference type="InterPro" id="IPR009644">
    <property type="entry name" value="FKTN/MNN4/W02B3.4-1"/>
</dbReference>
<reference evidence="8 9" key="1">
    <citation type="submission" date="2024-01" db="EMBL/GenBank/DDBJ databases">
        <title>The genome of the rayed Mediterranean limpet Patella caerulea (Linnaeus, 1758).</title>
        <authorList>
            <person name="Anh-Thu Weber A."/>
            <person name="Halstead-Nussloch G."/>
        </authorList>
    </citation>
    <scope>NUCLEOTIDE SEQUENCE [LARGE SCALE GENOMIC DNA]</scope>
    <source>
        <strain evidence="8">AATW-2023a</strain>
        <tissue evidence="8">Whole specimen</tissue>
    </source>
</reference>
<dbReference type="EMBL" id="JAZGQO010000008">
    <property type="protein sequence ID" value="KAK6180432.1"/>
    <property type="molecule type" value="Genomic_DNA"/>
</dbReference>
<dbReference type="PANTHER" id="PTHR15407:SF28">
    <property type="entry name" value="RIBITOL-5-PHOSPHATE TRANSFERASE FKTN"/>
    <property type="match status" value="1"/>
</dbReference>
<dbReference type="Pfam" id="PF19737">
    <property type="entry name" value="FKTN_N"/>
    <property type="match status" value="1"/>
</dbReference>
<dbReference type="PANTHER" id="PTHR15407">
    <property type="entry name" value="FUKUTIN-RELATED"/>
    <property type="match status" value="1"/>
</dbReference>
<dbReference type="InterPro" id="IPR045587">
    <property type="entry name" value="FKTN_N"/>
</dbReference>
<evidence type="ECO:0000256" key="2">
    <source>
        <dbReference type="ARBA" id="ARBA00022692"/>
    </source>
</evidence>
<comment type="caution">
    <text evidence="8">The sequence shown here is derived from an EMBL/GenBank/DDBJ whole genome shotgun (WGS) entry which is preliminary data.</text>
</comment>
<sequence length="447" mass="52082">MKKGNLLKLFGVISIMFLLLQLILYKTVYKQTVDFSKPSFKVTHTDKLRLLKIFLTKASQLNINIFLIEPDILLSIATNKTSGHMTCSYLCQSSNVITFGIHGSKEQESYLLDDFIADGFLVIESYVKKSLALPSHLTANQNLPSHYFLFQTGLMLHVVVYYTRGENFVWSSRVLFEPGVKPPWLKINKLTYGKHSAATFNSIETEVIQIDNVHISVPKNIKNFLSEVETSTFIECNYNRAELFYKKNPKDSSPSALHFQKKGRQLLAKAKDILDSMGIRFWLSSGTCLGWYRQCNIIPYSKDVDIGIWIKDYREGLTEYFEDHGLLLKHQFGQKNDSFELSFRLGEVKLDIFFFYEEDDHMWNGGTHAWTGQKYKYIFPKFTLCWTELLDLKVRVPCETKSYIMANYGPNWFFPIQDWKWNKSPPNVKDNGIWPTRDWERVIQVYD</sequence>
<evidence type="ECO:0000256" key="4">
    <source>
        <dbReference type="ARBA" id="ARBA00023136"/>
    </source>
</evidence>
<feature type="domain" description="Ribitol-5-phosphate transferase FKTN N-terminal" evidence="7">
    <location>
        <begin position="3"/>
        <end position="263"/>
    </location>
</feature>
<evidence type="ECO:0000259" key="7">
    <source>
        <dbReference type="Pfam" id="PF19737"/>
    </source>
</evidence>
<evidence type="ECO:0000256" key="3">
    <source>
        <dbReference type="ARBA" id="ARBA00022989"/>
    </source>
</evidence>
<dbReference type="Pfam" id="PF04991">
    <property type="entry name" value="LicD"/>
    <property type="match status" value="1"/>
</dbReference>